<dbReference type="RefSeq" id="WP_060528542.1">
    <property type="nucleotide sequence ID" value="NZ_KQ557137.1"/>
</dbReference>
<proteinExistence type="predicted"/>
<dbReference type="Proteomes" id="UP000051634">
    <property type="component" value="Unassembled WGS sequence"/>
</dbReference>
<dbReference type="Pfam" id="PF13229">
    <property type="entry name" value="Beta_helix"/>
    <property type="match status" value="1"/>
</dbReference>
<dbReference type="EMBL" id="LDXT01000075">
    <property type="protein sequence ID" value="KRT55688.1"/>
    <property type="molecule type" value="Genomic_DNA"/>
</dbReference>
<dbReference type="InterPro" id="IPR006626">
    <property type="entry name" value="PbH1"/>
</dbReference>
<keyword evidence="3 4" id="KW-0732">Signal</keyword>
<dbReference type="InterPro" id="IPR052052">
    <property type="entry name" value="Polysaccharide_Lyase_9"/>
</dbReference>
<reference evidence="6 7" key="1">
    <citation type="submission" date="2015-11" db="EMBL/GenBank/DDBJ databases">
        <title>The genome of Candidatus Endoriftia persephone in Ridgeia piscesae and population structure of the North Eastern Pacific vestimentiferan symbionts.</title>
        <authorList>
            <person name="Perez M."/>
            <person name="Juniper K.S."/>
        </authorList>
    </citation>
    <scope>NUCLEOTIDE SEQUENCE [LARGE SCALE GENOMIC DNA]</scope>
    <source>
        <strain evidence="6">Ind11</strain>
    </source>
</reference>
<comment type="subcellular location">
    <subcellularLocation>
        <location evidence="1">Secreted</location>
    </subcellularLocation>
</comment>
<dbReference type="InterPro" id="IPR039448">
    <property type="entry name" value="Beta_helix"/>
</dbReference>
<dbReference type="PANTHER" id="PTHR40088">
    <property type="entry name" value="PECTATE LYASE (EUROFUNG)"/>
    <property type="match status" value="1"/>
</dbReference>
<dbReference type="OrthoDB" id="9763537at2"/>
<keyword evidence="7" id="KW-1185">Reference proteome</keyword>
<evidence type="ECO:0000313" key="6">
    <source>
        <dbReference type="EMBL" id="KRT55688.1"/>
    </source>
</evidence>
<comment type="caution">
    <text evidence="6">The sequence shown here is derived from an EMBL/GenBank/DDBJ whole genome shotgun (WGS) entry which is preliminary data.</text>
</comment>
<gene>
    <name evidence="6" type="ORF">Ga0074115_12249</name>
</gene>
<dbReference type="NCBIfam" id="TIGR03804">
    <property type="entry name" value="para_beta_helix"/>
    <property type="match status" value="1"/>
</dbReference>
<organism evidence="6 7">
    <name type="scientific">endosymbiont of Ridgeia piscesae</name>
    <dbReference type="NCBI Taxonomy" id="54398"/>
    <lineage>
        <taxon>Bacteria</taxon>
        <taxon>Pseudomonadati</taxon>
        <taxon>Pseudomonadota</taxon>
        <taxon>Gammaproteobacteria</taxon>
        <taxon>sulfur-oxidizing symbionts</taxon>
    </lineage>
</organism>
<feature type="domain" description="Right handed beta helix" evidence="5">
    <location>
        <begin position="188"/>
        <end position="325"/>
    </location>
</feature>
<dbReference type="InterPro" id="IPR011050">
    <property type="entry name" value="Pectin_lyase_fold/virulence"/>
</dbReference>
<accession>A0A0T5YYH6</accession>
<evidence type="ECO:0000259" key="5">
    <source>
        <dbReference type="Pfam" id="PF13229"/>
    </source>
</evidence>
<evidence type="ECO:0000256" key="3">
    <source>
        <dbReference type="ARBA" id="ARBA00022729"/>
    </source>
</evidence>
<dbReference type="GO" id="GO:0016837">
    <property type="term" value="F:carbon-oxygen lyase activity, acting on polysaccharides"/>
    <property type="evidence" value="ECO:0007669"/>
    <property type="project" value="TreeGrafter"/>
</dbReference>
<dbReference type="InterPro" id="IPR022441">
    <property type="entry name" value="Para_beta_helix_rpt-2"/>
</dbReference>
<dbReference type="SUPFAM" id="SSF51126">
    <property type="entry name" value="Pectin lyase-like"/>
    <property type="match status" value="1"/>
</dbReference>
<evidence type="ECO:0000256" key="2">
    <source>
        <dbReference type="ARBA" id="ARBA00022525"/>
    </source>
</evidence>
<dbReference type="GO" id="GO:0005576">
    <property type="term" value="C:extracellular region"/>
    <property type="evidence" value="ECO:0007669"/>
    <property type="project" value="UniProtKB-SubCell"/>
</dbReference>
<feature type="signal peptide" evidence="4">
    <location>
        <begin position="1"/>
        <end position="24"/>
    </location>
</feature>
<dbReference type="PANTHER" id="PTHR40088:SF2">
    <property type="entry name" value="SECRETED SUGAR HYDROLASE"/>
    <property type="match status" value="1"/>
</dbReference>
<evidence type="ECO:0000256" key="4">
    <source>
        <dbReference type="SAM" id="SignalP"/>
    </source>
</evidence>
<feature type="chain" id="PRO_5006667173" evidence="4">
    <location>
        <begin position="25"/>
        <end position="570"/>
    </location>
</feature>
<dbReference type="InterPro" id="IPR012334">
    <property type="entry name" value="Pectin_lyas_fold"/>
</dbReference>
<dbReference type="AlphaFoldDB" id="A0A0T5YYH6"/>
<sequence length="570" mass="63943">MDNRNLLPLLLSISLSGLTSSAYSGNPNPSTPPILGISADQTTAISNGNRLFVDNQIGKSSCTDYTPESRSCSGGSDTAYNSFGGASRAAHAGDTVYVREGRFKEQLKVRNSGTEGNFVTFRNYQLETVIITGKKLKPAIDLSNREYVVIQGFNVEKVGRWLYFLEAHNNIVRDNHFSQAYDRAGSKSGIFFFHASHNRFINNTLKSNADDALSLVDSERNLVEGNSIHNAHHALWDIRCGNYNVLRNNYFYNERQKGGEVYDCDGQVKTRKYDATRRNLIEANEFAYTANSGNKSPFSGIQYAGQQGIIRHNRFHDTTGPGLRMALYGKEARHNWGNRVYNNLFYGSQFAGIWLQRSRKGGQFEDNRFKNNLLGGSRFVNNDRRWDWWNQTLKGKPVQLYLDRRDGYRFDHTAFVSATGDSPYLAIYGNGNRGPEKPQLTIAQMNAQEPNFQHGLMIADARFIDPANHDYRLREDSPLIDAGTFLTQTSSPGSGTEMKVKDAAYFYDGFGIPGEQGDQIQLDGDTQSARIISIDYATNALRLDQPLSWRKDQGVSLKYNGKAPDIGAYE</sequence>
<keyword evidence="2" id="KW-0964">Secreted</keyword>
<evidence type="ECO:0000313" key="7">
    <source>
        <dbReference type="Proteomes" id="UP000051634"/>
    </source>
</evidence>
<protein>
    <submittedName>
        <fullName evidence="6">Parallel beta-helix repeat (Two copies)</fullName>
    </submittedName>
</protein>
<dbReference type="Gene3D" id="2.160.20.10">
    <property type="entry name" value="Single-stranded right-handed beta-helix, Pectin lyase-like"/>
    <property type="match status" value="1"/>
</dbReference>
<dbReference type="SMART" id="SM00710">
    <property type="entry name" value="PbH1"/>
    <property type="match status" value="7"/>
</dbReference>
<evidence type="ECO:0000256" key="1">
    <source>
        <dbReference type="ARBA" id="ARBA00004613"/>
    </source>
</evidence>
<name>A0A0T5YYH6_9GAMM</name>